<organism evidence="2 3">
    <name type="scientific">Chlorogloeopsis fritschii PCC 6912</name>
    <dbReference type="NCBI Taxonomy" id="211165"/>
    <lineage>
        <taxon>Bacteria</taxon>
        <taxon>Bacillati</taxon>
        <taxon>Cyanobacteriota</taxon>
        <taxon>Cyanophyceae</taxon>
        <taxon>Nostocales</taxon>
        <taxon>Chlorogloeopsidaceae</taxon>
        <taxon>Chlorogloeopsis</taxon>
    </lineage>
</organism>
<dbReference type="PANTHER" id="PTHR12117:SF0">
    <property type="entry name" value="PROLYL 3-HYDROXYLASE OGFOD1"/>
    <property type="match status" value="1"/>
</dbReference>
<dbReference type="RefSeq" id="WP_235083068.1">
    <property type="nucleotide sequence ID" value="NZ_AJLN01000135.1"/>
</dbReference>
<accession>A0A3S5K2G8</accession>
<evidence type="ECO:0000259" key="1">
    <source>
        <dbReference type="Pfam" id="PF13640"/>
    </source>
</evidence>
<dbReference type="InterPro" id="IPR051842">
    <property type="entry name" value="uS12_prolyl_hydroxylase"/>
</dbReference>
<sequence>MNTTSMFYVEADYLNNLAIKYRTAYTEAQPFPHIVIDNFLPEFILEGILKEFPKVDKIDWQKFDAAAEKKLASKHELQMGDMTRFLLYQLNSSVFINFLENLTGIDGLIPDPHFEGGGLHQIERGGYLKIHADFNWHRKLRLDRRLNLLIYLNKNWQEEYGGHLELWDEQMSSCHKKILPVFNRCVIFNTTDFSYHGHPEPLNSPEGQTRKSLALYYYSNGRPSTEISSPHSTMFQVRPGEHQLLQKNSLGITAKTAIKKLIPPILIDAGKYLKHKTKI</sequence>
<name>A0A3S5K2G8_CHLFR</name>
<evidence type="ECO:0000313" key="3">
    <source>
        <dbReference type="Proteomes" id="UP000268857"/>
    </source>
</evidence>
<dbReference type="AlphaFoldDB" id="A0A3S5K2G8"/>
<protein>
    <recommendedName>
        <fullName evidence="1">Prolyl 4-hydroxylase alpha subunit Fe(2+) 2OG dioxygenase domain-containing protein</fullName>
    </recommendedName>
</protein>
<gene>
    <name evidence="2" type="ORF">PCC6912_08170</name>
</gene>
<comment type="caution">
    <text evidence="2">The sequence shown here is derived from an EMBL/GenBank/DDBJ whole genome shotgun (WGS) entry which is preliminary data.</text>
</comment>
<dbReference type="STRING" id="211165.GCA_000317285_05873"/>
<dbReference type="Gene3D" id="2.60.120.620">
    <property type="entry name" value="q2cbj1_9rhob like domain"/>
    <property type="match status" value="1"/>
</dbReference>
<dbReference type="Pfam" id="PF13640">
    <property type="entry name" value="2OG-FeII_Oxy_3"/>
    <property type="match status" value="1"/>
</dbReference>
<evidence type="ECO:0000313" key="2">
    <source>
        <dbReference type="EMBL" id="RUR85992.1"/>
    </source>
</evidence>
<dbReference type="PANTHER" id="PTHR12117">
    <property type="entry name" value="HISTONE ACETYLTRANSFERASE COMPLEX"/>
    <property type="match status" value="1"/>
</dbReference>
<dbReference type="EMBL" id="RSCJ01000002">
    <property type="protein sequence ID" value="RUR85992.1"/>
    <property type="molecule type" value="Genomic_DNA"/>
</dbReference>
<dbReference type="InterPro" id="IPR044862">
    <property type="entry name" value="Pro_4_hyd_alph_FE2OG_OXY"/>
</dbReference>
<keyword evidence="3" id="KW-1185">Reference proteome</keyword>
<reference evidence="2 3" key="1">
    <citation type="journal article" date="2019" name="Genome Biol. Evol.">
        <title>Day and night: Metabolic profiles and evolutionary relationships of six axenic non-marine cyanobacteria.</title>
        <authorList>
            <person name="Will S.E."/>
            <person name="Henke P."/>
            <person name="Boedeker C."/>
            <person name="Huang S."/>
            <person name="Brinkmann H."/>
            <person name="Rohde M."/>
            <person name="Jarek M."/>
            <person name="Friedl T."/>
            <person name="Seufert S."/>
            <person name="Schumacher M."/>
            <person name="Overmann J."/>
            <person name="Neumann-Schaal M."/>
            <person name="Petersen J."/>
        </authorList>
    </citation>
    <scope>NUCLEOTIDE SEQUENCE [LARGE SCALE GENOMIC DNA]</scope>
    <source>
        <strain evidence="2 3">PCC 6912</strain>
    </source>
</reference>
<feature type="domain" description="Prolyl 4-hydroxylase alpha subunit Fe(2+) 2OG dioxygenase" evidence="1">
    <location>
        <begin position="119"/>
        <end position="218"/>
    </location>
</feature>
<dbReference type="Proteomes" id="UP000268857">
    <property type="component" value="Unassembled WGS sequence"/>
</dbReference>
<proteinExistence type="predicted"/>